<evidence type="ECO:0000313" key="2">
    <source>
        <dbReference type="Proteomes" id="UP000261174"/>
    </source>
</evidence>
<dbReference type="EMBL" id="QTJV01000007">
    <property type="protein sequence ID" value="RFM33179.1"/>
    <property type="molecule type" value="Genomic_DNA"/>
</dbReference>
<dbReference type="Proteomes" id="UP000261174">
    <property type="component" value="Unassembled WGS sequence"/>
</dbReference>
<gene>
    <name evidence="1" type="ORF">DXN04_19300</name>
</gene>
<proteinExistence type="predicted"/>
<protein>
    <submittedName>
        <fullName evidence="1">Uncharacterized protein</fullName>
    </submittedName>
</protein>
<dbReference type="RefSeq" id="WP_116855030.1">
    <property type="nucleotide sequence ID" value="NZ_QTJV01000007.1"/>
</dbReference>
<accession>A0A3E1NZ30</accession>
<dbReference type="OrthoDB" id="679544at2"/>
<dbReference type="AlphaFoldDB" id="A0A3E1NZ30"/>
<comment type="caution">
    <text evidence="1">The sequence shown here is derived from an EMBL/GenBank/DDBJ whole genome shotgun (WGS) entry which is preliminary data.</text>
</comment>
<sequence length="203" mass="23583">MSSFLKSVTAHFRKTVDLVAVDLRNLNKDQVNEVMNYIKKNHAKDMSRLITIGGNKYMATSFIDFNGKGFWIRDNILTLTLCFLHTKMSERDLPLWAVEFRSLIKENAIGNFYGFVDLELNKCLINVEQRNWFMEVLDETKVTLQKSTGDPDFIKFYNGTIKSFEIADVNLDISRIIKVLEYLKKLVNNELTTIESDPIDYSF</sequence>
<reference evidence="1 2" key="1">
    <citation type="submission" date="2018-08" db="EMBL/GenBank/DDBJ databases">
        <title>Chitinophaga sp. K20C18050901, a novel bacterium isolated from forest soil.</title>
        <authorList>
            <person name="Wang C."/>
        </authorList>
    </citation>
    <scope>NUCLEOTIDE SEQUENCE [LARGE SCALE GENOMIC DNA]</scope>
    <source>
        <strain evidence="1 2">K20C18050901</strain>
    </source>
</reference>
<keyword evidence="2" id="KW-1185">Reference proteome</keyword>
<name>A0A3E1NZ30_9BACT</name>
<organism evidence="1 2">
    <name type="scientific">Chitinophaga silvisoli</name>
    <dbReference type="NCBI Taxonomy" id="2291814"/>
    <lineage>
        <taxon>Bacteria</taxon>
        <taxon>Pseudomonadati</taxon>
        <taxon>Bacteroidota</taxon>
        <taxon>Chitinophagia</taxon>
        <taxon>Chitinophagales</taxon>
        <taxon>Chitinophagaceae</taxon>
        <taxon>Chitinophaga</taxon>
    </lineage>
</organism>
<evidence type="ECO:0000313" key="1">
    <source>
        <dbReference type="EMBL" id="RFM33179.1"/>
    </source>
</evidence>